<feature type="domain" description="YdhG-like" evidence="1">
    <location>
        <begin position="27"/>
        <end position="130"/>
    </location>
</feature>
<organism evidence="2 3">
    <name type="scientific">Salinibacterium amurskyense</name>
    <dbReference type="NCBI Taxonomy" id="205941"/>
    <lineage>
        <taxon>Bacteria</taxon>
        <taxon>Bacillati</taxon>
        <taxon>Actinomycetota</taxon>
        <taxon>Actinomycetes</taxon>
        <taxon>Micrococcales</taxon>
        <taxon>Microbacteriaceae</taxon>
        <taxon>Salinibacterium</taxon>
    </lineage>
</organism>
<dbReference type="EMBL" id="PGFH01000001">
    <property type="protein sequence ID" value="PJJ82026.1"/>
    <property type="molecule type" value="Genomic_DNA"/>
</dbReference>
<evidence type="ECO:0000313" key="3">
    <source>
        <dbReference type="Proteomes" id="UP000231742"/>
    </source>
</evidence>
<protein>
    <submittedName>
        <fullName evidence="2">Uncharacterized protein DUF1801</fullName>
    </submittedName>
</protein>
<dbReference type="RefSeq" id="WP_100388658.1">
    <property type="nucleotide sequence ID" value="NZ_BMZU01000001.1"/>
</dbReference>
<dbReference type="OrthoDB" id="5951444at2"/>
<accession>A0A2M9D8H1</accession>
<dbReference type="InterPro" id="IPR014922">
    <property type="entry name" value="YdhG-like"/>
</dbReference>
<gene>
    <name evidence="2" type="ORF">CLV85_1214</name>
</gene>
<name>A0A2M9D8H1_9MICO</name>
<comment type="caution">
    <text evidence="2">The sequence shown here is derived from an EMBL/GenBank/DDBJ whole genome shotgun (WGS) entry which is preliminary data.</text>
</comment>
<proteinExistence type="predicted"/>
<dbReference type="Pfam" id="PF08818">
    <property type="entry name" value="DUF1801"/>
    <property type="match status" value="1"/>
</dbReference>
<evidence type="ECO:0000313" key="2">
    <source>
        <dbReference type="EMBL" id="PJJ82026.1"/>
    </source>
</evidence>
<dbReference type="Proteomes" id="UP000231742">
    <property type="component" value="Unassembled WGS sequence"/>
</dbReference>
<sequence length="146" mass="16409">MSSKPNKTTETAASVEQFIAEVPTDRRRTEAETLLEIFSRASGQPAAMWGPTIIGFGSTHYRYATGREGDTATIGFSPRKPKISLYTARNFREFPELLERLGKHELAVGCLYIKKLEDVDLAVLEELLTRSYEVARFDYDARAEGN</sequence>
<evidence type="ECO:0000259" key="1">
    <source>
        <dbReference type="Pfam" id="PF08818"/>
    </source>
</evidence>
<dbReference type="AlphaFoldDB" id="A0A2M9D8H1"/>
<keyword evidence="3" id="KW-1185">Reference proteome</keyword>
<dbReference type="SUPFAM" id="SSF159888">
    <property type="entry name" value="YdhG-like"/>
    <property type="match status" value="1"/>
</dbReference>
<reference evidence="2 3" key="1">
    <citation type="submission" date="2017-11" db="EMBL/GenBank/DDBJ databases">
        <title>Genomic Encyclopedia of Archaeal and Bacterial Type Strains, Phase II (KMG-II): From Individual Species to Whole Genera.</title>
        <authorList>
            <person name="Goeker M."/>
        </authorList>
    </citation>
    <scope>NUCLEOTIDE SEQUENCE [LARGE SCALE GENOMIC DNA]</scope>
    <source>
        <strain evidence="2 3">DSM 16400</strain>
    </source>
</reference>